<feature type="transmembrane region" description="Helical" evidence="1">
    <location>
        <begin position="47"/>
        <end position="66"/>
    </location>
</feature>
<keyword evidence="1" id="KW-0812">Transmembrane</keyword>
<comment type="caution">
    <text evidence="2">The sequence shown here is derived from an EMBL/GenBank/DDBJ whole genome shotgun (WGS) entry which is preliminary data.</text>
</comment>
<keyword evidence="1" id="KW-1133">Transmembrane helix</keyword>
<keyword evidence="3" id="KW-1185">Reference proteome</keyword>
<dbReference type="InterPro" id="IPR058328">
    <property type="entry name" value="DUF8015"/>
</dbReference>
<dbReference type="RefSeq" id="WP_310924723.1">
    <property type="nucleotide sequence ID" value="NZ_JAMQOP010000002.1"/>
</dbReference>
<sequence>MRVRKTPTGEAVGPVLQSRYDWLLVTLPLPMLLGVAVAAAADVPAAFGVSAGGLPSAAMLLYALFVDPPLSD</sequence>
<organism evidence="2 3">
    <name type="scientific">Halogeometricum salsisoli</name>
    <dbReference type="NCBI Taxonomy" id="2950536"/>
    <lineage>
        <taxon>Archaea</taxon>
        <taxon>Methanobacteriati</taxon>
        <taxon>Methanobacteriota</taxon>
        <taxon>Stenosarchaea group</taxon>
        <taxon>Halobacteria</taxon>
        <taxon>Halobacteriales</taxon>
        <taxon>Haloferacaceae</taxon>
        <taxon>Halogeometricum</taxon>
    </lineage>
</organism>
<accession>A0ABU2GGF8</accession>
<gene>
    <name evidence="2" type="ORF">NDI76_14065</name>
</gene>
<reference evidence="2 3" key="1">
    <citation type="submission" date="2022-06" db="EMBL/GenBank/DDBJ databases">
        <title>Halogeometricum sp. a new haloarchaeum isolate from saline soil.</title>
        <authorList>
            <person name="Strakova D."/>
            <person name="Galisteo C."/>
            <person name="Sanchez-Porro C."/>
            <person name="Ventosa A."/>
        </authorList>
    </citation>
    <scope>NUCLEOTIDE SEQUENCE [LARGE SCALE GENOMIC DNA]</scope>
    <source>
        <strain evidence="2 3">S1BR25-6</strain>
    </source>
</reference>
<protein>
    <submittedName>
        <fullName evidence="2">Uncharacterized protein</fullName>
    </submittedName>
</protein>
<name>A0ABU2GGF8_9EURY</name>
<evidence type="ECO:0000313" key="2">
    <source>
        <dbReference type="EMBL" id="MDS0299870.1"/>
    </source>
</evidence>
<keyword evidence="1" id="KW-0472">Membrane</keyword>
<dbReference type="Pfam" id="PF26047">
    <property type="entry name" value="DUF8015"/>
    <property type="match status" value="1"/>
</dbReference>
<evidence type="ECO:0000313" key="3">
    <source>
        <dbReference type="Proteomes" id="UP001257060"/>
    </source>
</evidence>
<dbReference type="EMBL" id="JAMQOP010000002">
    <property type="protein sequence ID" value="MDS0299870.1"/>
    <property type="molecule type" value="Genomic_DNA"/>
</dbReference>
<proteinExistence type="predicted"/>
<dbReference type="Proteomes" id="UP001257060">
    <property type="component" value="Unassembled WGS sequence"/>
</dbReference>
<feature type="transmembrane region" description="Helical" evidence="1">
    <location>
        <begin position="20"/>
        <end position="41"/>
    </location>
</feature>
<evidence type="ECO:0000256" key="1">
    <source>
        <dbReference type="SAM" id="Phobius"/>
    </source>
</evidence>